<evidence type="ECO:0000256" key="5">
    <source>
        <dbReference type="SAM" id="Phobius"/>
    </source>
</evidence>
<dbReference type="Proteomes" id="UP000228621">
    <property type="component" value="Unassembled WGS sequence"/>
</dbReference>
<evidence type="ECO:0000313" key="7">
    <source>
        <dbReference type="EMBL" id="PCK31210.1"/>
    </source>
</evidence>
<dbReference type="PANTHER" id="PTHR32347">
    <property type="entry name" value="EFFLUX SYSTEM COMPONENT YKNX-RELATED"/>
    <property type="match status" value="1"/>
</dbReference>
<reference evidence="8" key="1">
    <citation type="journal article" date="2019" name="Genome Announc.">
        <title>Draft Genome Sequence of Pseudoalteromonas piscicida Strain 36Y ROTHPW, an Hypersaline Seawater Isolate from the South Coast of Sonora, Mexico.</title>
        <authorList>
            <person name="Sanchez-Diaz R."/>
            <person name="Molina-Garza Z.J."/>
            <person name="Cruz-Suarez L.E."/>
            <person name="Selvin J."/>
            <person name="Kiran G.S."/>
            <person name="Ibarra-Gamez J.C."/>
            <person name="Gomez-Gil B."/>
            <person name="Galaviz-Silva L."/>
        </authorList>
    </citation>
    <scope>NUCLEOTIDE SEQUENCE [LARGE SCALE GENOMIC DNA]</scope>
    <source>
        <strain evidence="8">36Y_RITHPW</strain>
    </source>
</reference>
<dbReference type="EMBL" id="NKHF01000062">
    <property type="protein sequence ID" value="PCK31210.1"/>
    <property type="molecule type" value="Genomic_DNA"/>
</dbReference>
<dbReference type="Gene3D" id="1.10.287.470">
    <property type="entry name" value="Helix hairpin bin"/>
    <property type="match status" value="1"/>
</dbReference>
<dbReference type="GO" id="GO:0022857">
    <property type="term" value="F:transmembrane transporter activity"/>
    <property type="evidence" value="ECO:0007669"/>
    <property type="project" value="InterPro"/>
</dbReference>
<dbReference type="OrthoDB" id="5752864at2"/>
<organism evidence="7 8">
    <name type="scientific">Pseudoalteromonas piscicida</name>
    <dbReference type="NCBI Taxonomy" id="43662"/>
    <lineage>
        <taxon>Bacteria</taxon>
        <taxon>Pseudomonadati</taxon>
        <taxon>Pseudomonadota</taxon>
        <taxon>Gammaproteobacteria</taxon>
        <taxon>Alteromonadales</taxon>
        <taxon>Pseudoalteromonadaceae</taxon>
        <taxon>Pseudoalteromonas</taxon>
    </lineage>
</organism>
<evidence type="ECO:0000313" key="8">
    <source>
        <dbReference type="Proteomes" id="UP000228621"/>
    </source>
</evidence>
<dbReference type="Gene3D" id="2.40.420.20">
    <property type="match status" value="1"/>
</dbReference>
<evidence type="ECO:0000256" key="1">
    <source>
        <dbReference type="ARBA" id="ARBA00004196"/>
    </source>
</evidence>
<sequence length="423" mass="46952">MAYIPDTSAQDSVLEKPKNNKVMMIVASMIVLVCLFFFTPILNQWFSGQTAVSIDKIHISAVKKGDFVRDISVQGKVVAARRPTIYSPAQGTVTYLVESGDSVVEGQTLAMIDSPELKSEFAQHQAELNRLDTELQRQIIQAKKQDLAQENYIGKATVVLNAAKREMRRSEDGLKTQVVSDIDYQKAKDDLENAQREYRLALKEVELQKESQKFEIRTKELELEAQKVRVAELARQVDALKILSPVSGLVGNLAVEQKNSVAKNQPLLSVVDLSKYEIEVQIPESYSDDLALGMMAEVNLNGALYSGEIVAISPEIENGRVAGKIRFKEDSIQGLRQNQRLTSRIVLEQKQNIAYLPHGQYLEAYNGQFAYVVEEGVAVKTPIQIGLKSIGQVEVLSGLSVGDQVITSDARIFKDAPSVKIIQ</sequence>
<comment type="similarity">
    <text evidence="2">Belongs to the membrane fusion protein (MFP) (TC 8.A.1) family.</text>
</comment>
<feature type="transmembrane region" description="Helical" evidence="5">
    <location>
        <begin position="22"/>
        <end position="42"/>
    </location>
</feature>
<evidence type="ECO:0000256" key="4">
    <source>
        <dbReference type="SAM" id="Coils"/>
    </source>
</evidence>
<dbReference type="AlphaFoldDB" id="A0A2A5JP75"/>
<keyword evidence="5" id="KW-0472">Membrane</keyword>
<keyword evidence="5" id="KW-0812">Transmembrane</keyword>
<accession>A0A2A5JP75</accession>
<dbReference type="SUPFAM" id="SSF111369">
    <property type="entry name" value="HlyD-like secretion proteins"/>
    <property type="match status" value="2"/>
</dbReference>
<gene>
    <name evidence="7" type="ORF">CEX98_14230</name>
</gene>
<dbReference type="NCBIfam" id="TIGR01730">
    <property type="entry name" value="RND_mfp"/>
    <property type="match status" value="1"/>
</dbReference>
<name>A0A2A5JP75_PSEO7</name>
<feature type="coiled-coil region" evidence="4">
    <location>
        <begin position="184"/>
        <end position="243"/>
    </location>
</feature>
<keyword evidence="8" id="KW-1185">Reference proteome</keyword>
<feature type="domain" description="Multidrug resistance protein MdtA-like barrel-sandwich hybrid" evidence="6">
    <location>
        <begin position="95"/>
        <end position="272"/>
    </location>
</feature>
<comment type="caution">
    <text evidence="7">The sequence shown here is derived from an EMBL/GenBank/DDBJ whole genome shotgun (WGS) entry which is preliminary data.</text>
</comment>
<dbReference type="PANTHER" id="PTHR32347:SF14">
    <property type="entry name" value="EFFLUX SYSTEM COMPONENT YKNX-RELATED"/>
    <property type="match status" value="1"/>
</dbReference>
<proteinExistence type="inferred from homology"/>
<dbReference type="InterPro" id="IPR006143">
    <property type="entry name" value="RND_pump_MFP"/>
</dbReference>
<dbReference type="InterPro" id="IPR058625">
    <property type="entry name" value="MdtA-like_BSH"/>
</dbReference>
<dbReference type="InterPro" id="IPR050465">
    <property type="entry name" value="UPF0194_transport"/>
</dbReference>
<dbReference type="RefSeq" id="WP_099642728.1">
    <property type="nucleotide sequence ID" value="NZ_JAQPZX010000001.1"/>
</dbReference>
<protein>
    <submittedName>
        <fullName evidence="7">Efflux transporter periplasmic adaptor subunit</fullName>
    </submittedName>
</protein>
<evidence type="ECO:0000259" key="6">
    <source>
        <dbReference type="Pfam" id="PF25917"/>
    </source>
</evidence>
<dbReference type="Gene3D" id="2.40.30.170">
    <property type="match status" value="1"/>
</dbReference>
<evidence type="ECO:0000256" key="3">
    <source>
        <dbReference type="ARBA" id="ARBA00023054"/>
    </source>
</evidence>
<keyword evidence="5" id="KW-1133">Transmembrane helix</keyword>
<dbReference type="GO" id="GO:0016020">
    <property type="term" value="C:membrane"/>
    <property type="evidence" value="ECO:0007669"/>
    <property type="project" value="InterPro"/>
</dbReference>
<dbReference type="Gene3D" id="2.40.50.100">
    <property type="match status" value="1"/>
</dbReference>
<dbReference type="Pfam" id="PF25917">
    <property type="entry name" value="BSH_RND"/>
    <property type="match status" value="1"/>
</dbReference>
<dbReference type="GO" id="GO:0030313">
    <property type="term" value="C:cell envelope"/>
    <property type="evidence" value="ECO:0007669"/>
    <property type="project" value="UniProtKB-SubCell"/>
</dbReference>
<evidence type="ECO:0000256" key="2">
    <source>
        <dbReference type="ARBA" id="ARBA00009477"/>
    </source>
</evidence>
<keyword evidence="3 4" id="KW-0175">Coiled coil</keyword>
<comment type="subcellular location">
    <subcellularLocation>
        <location evidence="1">Cell envelope</location>
    </subcellularLocation>
</comment>